<keyword evidence="2" id="KW-1185">Reference proteome</keyword>
<evidence type="ECO:0000313" key="1">
    <source>
        <dbReference type="EMBL" id="MBN0049328.1"/>
    </source>
</evidence>
<evidence type="ECO:0000313" key="2">
    <source>
        <dbReference type="Proteomes" id="UP000788262"/>
    </source>
</evidence>
<sequence>MAAELLRSRILLNPVMRKVVTAQLRNMMMTVRLTVKLLARKQASFRKKHTGHQATEAGFLI</sequence>
<proteinExistence type="predicted"/>
<name>A0ABS2W223_STRAS</name>
<organism evidence="1 2">
    <name type="scientific">Streptomyces actuosus</name>
    <dbReference type="NCBI Taxonomy" id="1885"/>
    <lineage>
        <taxon>Bacteria</taxon>
        <taxon>Bacillati</taxon>
        <taxon>Actinomycetota</taxon>
        <taxon>Actinomycetes</taxon>
        <taxon>Kitasatosporales</taxon>
        <taxon>Streptomycetaceae</taxon>
        <taxon>Streptomyces</taxon>
    </lineage>
</organism>
<reference evidence="1 2" key="1">
    <citation type="submission" date="2021-02" db="EMBL/GenBank/DDBJ databases">
        <title>Whole genome sequencing of Streptomyces actuosus VRA1.</title>
        <authorList>
            <person name="Sen G."/>
            <person name="Sen A."/>
        </authorList>
    </citation>
    <scope>NUCLEOTIDE SEQUENCE [LARGE SCALE GENOMIC DNA]</scope>
    <source>
        <strain evidence="1 2">VRA1</strain>
    </source>
</reference>
<gene>
    <name evidence="1" type="ORF">JS756_35820</name>
</gene>
<accession>A0ABS2W223</accession>
<feature type="non-terminal residue" evidence="1">
    <location>
        <position position="61"/>
    </location>
</feature>
<dbReference type="RefSeq" id="WP_205387438.1">
    <property type="nucleotide sequence ID" value="NZ_JAFFZS010000112.1"/>
</dbReference>
<comment type="caution">
    <text evidence="1">The sequence shown here is derived from an EMBL/GenBank/DDBJ whole genome shotgun (WGS) entry which is preliminary data.</text>
</comment>
<dbReference type="EMBL" id="JAFFZS010000112">
    <property type="protein sequence ID" value="MBN0049328.1"/>
    <property type="molecule type" value="Genomic_DNA"/>
</dbReference>
<dbReference type="Proteomes" id="UP000788262">
    <property type="component" value="Unassembled WGS sequence"/>
</dbReference>
<protein>
    <submittedName>
        <fullName evidence="1">Uncharacterized protein</fullName>
    </submittedName>
</protein>